<accession>A0ABS1VTF3</accession>
<organism evidence="1 2">
    <name type="scientific">Paractinoplanes lichenicola</name>
    <dbReference type="NCBI Taxonomy" id="2802976"/>
    <lineage>
        <taxon>Bacteria</taxon>
        <taxon>Bacillati</taxon>
        <taxon>Actinomycetota</taxon>
        <taxon>Actinomycetes</taxon>
        <taxon>Micromonosporales</taxon>
        <taxon>Micromonosporaceae</taxon>
        <taxon>Paractinoplanes</taxon>
    </lineage>
</organism>
<comment type="caution">
    <text evidence="1">The sequence shown here is derived from an EMBL/GenBank/DDBJ whole genome shotgun (WGS) entry which is preliminary data.</text>
</comment>
<proteinExistence type="predicted"/>
<sequence>MDNIEAVTVAVAGSQIEADLIVGLLRSNGLRAISLADDAGGLDPALAVTDGVPVQVNAEDEAQARAVLAEAEKNAQ</sequence>
<evidence type="ECO:0000313" key="1">
    <source>
        <dbReference type="EMBL" id="MBL7257748.1"/>
    </source>
</evidence>
<keyword evidence="2" id="KW-1185">Reference proteome</keyword>
<dbReference type="Proteomes" id="UP000598996">
    <property type="component" value="Unassembled WGS sequence"/>
</dbReference>
<reference evidence="1 2" key="1">
    <citation type="submission" date="2021-01" db="EMBL/GenBank/DDBJ databases">
        <title>Actinoplanes sp. nov. LDG1-01 isolated from lichen.</title>
        <authorList>
            <person name="Saeng-In P."/>
            <person name="Phongsopitanun W."/>
            <person name="Kanchanasin P."/>
            <person name="Yuki M."/>
            <person name="Kudo T."/>
            <person name="Ohkuma M."/>
            <person name="Tanasupawat S."/>
        </authorList>
    </citation>
    <scope>NUCLEOTIDE SEQUENCE [LARGE SCALE GENOMIC DNA]</scope>
    <source>
        <strain evidence="1 2">LDG1-01</strain>
    </source>
</reference>
<protein>
    <submittedName>
        <fullName evidence="1">DUF2007 domain-containing protein</fullName>
    </submittedName>
</protein>
<name>A0ABS1VTF3_9ACTN</name>
<dbReference type="EMBL" id="JAENHO010000007">
    <property type="protein sequence ID" value="MBL7257748.1"/>
    <property type="molecule type" value="Genomic_DNA"/>
</dbReference>
<gene>
    <name evidence="1" type="ORF">JKJ07_25925</name>
</gene>
<dbReference type="RefSeq" id="WP_202994365.1">
    <property type="nucleotide sequence ID" value="NZ_JAENHO010000007.1"/>
</dbReference>
<evidence type="ECO:0000313" key="2">
    <source>
        <dbReference type="Proteomes" id="UP000598996"/>
    </source>
</evidence>